<comment type="caution">
    <text evidence="2">The sequence shown here is derived from an EMBL/GenBank/DDBJ whole genome shotgun (WGS) entry which is preliminary data.</text>
</comment>
<reference evidence="2" key="1">
    <citation type="journal article" date="2015" name="Nature">
        <title>Complex archaea that bridge the gap between prokaryotes and eukaryotes.</title>
        <authorList>
            <person name="Spang A."/>
            <person name="Saw J.H."/>
            <person name="Jorgensen S.L."/>
            <person name="Zaremba-Niedzwiedzka K."/>
            <person name="Martijn J."/>
            <person name="Lind A.E."/>
            <person name="van Eijk R."/>
            <person name="Schleper C."/>
            <person name="Guy L."/>
            <person name="Ettema T.J."/>
        </authorList>
    </citation>
    <scope>NUCLEOTIDE SEQUENCE</scope>
</reference>
<organism evidence="2">
    <name type="scientific">marine sediment metagenome</name>
    <dbReference type="NCBI Taxonomy" id="412755"/>
    <lineage>
        <taxon>unclassified sequences</taxon>
        <taxon>metagenomes</taxon>
        <taxon>ecological metagenomes</taxon>
    </lineage>
</organism>
<accession>A0A0F8X9L6</accession>
<evidence type="ECO:0000313" key="2">
    <source>
        <dbReference type="EMBL" id="KKK65493.1"/>
    </source>
</evidence>
<proteinExistence type="predicted"/>
<protein>
    <submittedName>
        <fullName evidence="2">Uncharacterized protein</fullName>
    </submittedName>
</protein>
<dbReference type="AlphaFoldDB" id="A0A0F8X9L6"/>
<name>A0A0F8X9L6_9ZZZZ</name>
<evidence type="ECO:0000256" key="1">
    <source>
        <dbReference type="SAM" id="MobiDB-lite"/>
    </source>
</evidence>
<feature type="non-terminal residue" evidence="2">
    <location>
        <position position="63"/>
    </location>
</feature>
<sequence>MFERQTGLTAGAGAASMSLVRASLTVVAAIVAGLVAAGCGGDTGPTPKAPETMKLTSSAFSDG</sequence>
<feature type="region of interest" description="Disordered" evidence="1">
    <location>
        <begin position="41"/>
        <end position="63"/>
    </location>
</feature>
<feature type="compositionally biased region" description="Polar residues" evidence="1">
    <location>
        <begin position="54"/>
        <end position="63"/>
    </location>
</feature>
<gene>
    <name evidence="2" type="ORF">LCGC14_2973600</name>
</gene>
<dbReference type="EMBL" id="LAZR01060529">
    <property type="protein sequence ID" value="KKK65493.1"/>
    <property type="molecule type" value="Genomic_DNA"/>
</dbReference>